<accession>A0A0L8HEV6</accession>
<evidence type="ECO:0000313" key="1">
    <source>
        <dbReference type="EMBL" id="KOF87783.1"/>
    </source>
</evidence>
<proteinExistence type="predicted"/>
<protein>
    <submittedName>
        <fullName evidence="1">Uncharacterized protein</fullName>
    </submittedName>
</protein>
<reference evidence="1" key="1">
    <citation type="submission" date="2015-07" db="EMBL/GenBank/DDBJ databases">
        <title>MeaNS - Measles Nucleotide Surveillance Program.</title>
        <authorList>
            <person name="Tran T."/>
            <person name="Druce J."/>
        </authorList>
    </citation>
    <scope>NUCLEOTIDE SEQUENCE</scope>
    <source>
        <strain evidence="1">UCB-OBI-ISO-001</strain>
        <tissue evidence="1">Gonad</tissue>
    </source>
</reference>
<dbReference type="AlphaFoldDB" id="A0A0L8HEV6"/>
<organism evidence="1">
    <name type="scientific">Octopus bimaculoides</name>
    <name type="common">California two-spotted octopus</name>
    <dbReference type="NCBI Taxonomy" id="37653"/>
    <lineage>
        <taxon>Eukaryota</taxon>
        <taxon>Metazoa</taxon>
        <taxon>Spiralia</taxon>
        <taxon>Lophotrochozoa</taxon>
        <taxon>Mollusca</taxon>
        <taxon>Cephalopoda</taxon>
        <taxon>Coleoidea</taxon>
        <taxon>Octopodiformes</taxon>
        <taxon>Octopoda</taxon>
        <taxon>Incirrata</taxon>
        <taxon>Octopodidae</taxon>
        <taxon>Octopus</taxon>
    </lineage>
</organism>
<dbReference type="EMBL" id="KQ418322">
    <property type="protein sequence ID" value="KOF87783.1"/>
    <property type="molecule type" value="Genomic_DNA"/>
</dbReference>
<name>A0A0L8HEV6_OCTBM</name>
<gene>
    <name evidence="1" type="ORF">OCBIM_22016149mg</name>
</gene>
<sequence length="54" mass="6335">MYTHTLVEGFSFNLGHQYIPVNLYFYYKIIHLPLTALWPSSNSTTTLHIPMYAE</sequence>